<organism evidence="3 4">
    <name type="scientific">Forsythia ovata</name>
    <dbReference type="NCBI Taxonomy" id="205694"/>
    <lineage>
        <taxon>Eukaryota</taxon>
        <taxon>Viridiplantae</taxon>
        <taxon>Streptophyta</taxon>
        <taxon>Embryophyta</taxon>
        <taxon>Tracheophyta</taxon>
        <taxon>Spermatophyta</taxon>
        <taxon>Magnoliopsida</taxon>
        <taxon>eudicotyledons</taxon>
        <taxon>Gunneridae</taxon>
        <taxon>Pentapetalae</taxon>
        <taxon>asterids</taxon>
        <taxon>lamiids</taxon>
        <taxon>Lamiales</taxon>
        <taxon>Oleaceae</taxon>
        <taxon>Forsythieae</taxon>
        <taxon>Forsythia</taxon>
    </lineage>
</organism>
<evidence type="ECO:0000256" key="1">
    <source>
        <dbReference type="SAM" id="Phobius"/>
    </source>
</evidence>
<dbReference type="EMBL" id="JBFOLJ010000001">
    <property type="protein sequence ID" value="KAL2559103.1"/>
    <property type="molecule type" value="Genomic_DNA"/>
</dbReference>
<gene>
    <name evidence="3" type="ORF">Fot_03842</name>
</gene>
<proteinExistence type="predicted"/>
<dbReference type="AlphaFoldDB" id="A0ABD1XDU9"/>
<keyword evidence="1" id="KW-1133">Transmembrane helix</keyword>
<name>A0ABD1XDU9_9LAMI</name>
<keyword evidence="1" id="KW-0472">Membrane</keyword>
<keyword evidence="4" id="KW-1185">Reference proteome</keyword>
<protein>
    <recommendedName>
        <fullName evidence="2">DUF6821 domain-containing protein</fullName>
    </recommendedName>
</protein>
<feature type="domain" description="DUF6821" evidence="2">
    <location>
        <begin position="13"/>
        <end position="127"/>
    </location>
</feature>
<dbReference type="Proteomes" id="UP001604277">
    <property type="component" value="Unassembled WGS sequence"/>
</dbReference>
<sequence>MKKTQTQLVDSYEYQIKLMKSRETPRTIMKRNWVRLELEHKDQLQTRGVTNVNQLHRTNFSAWFHTKFCSIGVAVATVCIVVFGTRQKSKQQQNQKLQFQIYTKDKRIKQVVHHATKLNEAISTVRGGFYFLDCRVSSTFLILFYVSS</sequence>
<reference evidence="4" key="1">
    <citation type="submission" date="2024-07" db="EMBL/GenBank/DDBJ databases">
        <title>Two chromosome-level genome assemblies of Korean endemic species Abeliophyllum distichum and Forsythia ovata (Oleaceae).</title>
        <authorList>
            <person name="Jang H."/>
        </authorList>
    </citation>
    <scope>NUCLEOTIDE SEQUENCE [LARGE SCALE GENOMIC DNA]</scope>
</reference>
<dbReference type="PANTHER" id="PTHR33646:SF2">
    <property type="entry name" value="F20H23.8 PROTEIN"/>
    <property type="match status" value="1"/>
</dbReference>
<accession>A0ABD1XDU9</accession>
<keyword evidence="1" id="KW-0812">Transmembrane</keyword>
<evidence type="ECO:0000259" key="2">
    <source>
        <dbReference type="Pfam" id="PF20705"/>
    </source>
</evidence>
<dbReference type="InterPro" id="IPR045883">
    <property type="entry name" value="At4g13530-like"/>
</dbReference>
<dbReference type="Pfam" id="PF20705">
    <property type="entry name" value="DUF6821"/>
    <property type="match status" value="1"/>
</dbReference>
<dbReference type="PANTHER" id="PTHR33646">
    <property type="entry name" value="GB|AAF00631.1"/>
    <property type="match status" value="1"/>
</dbReference>
<comment type="caution">
    <text evidence="3">The sequence shown here is derived from an EMBL/GenBank/DDBJ whole genome shotgun (WGS) entry which is preliminary data.</text>
</comment>
<dbReference type="InterPro" id="IPR049224">
    <property type="entry name" value="DUF6821"/>
</dbReference>
<feature type="transmembrane region" description="Helical" evidence="1">
    <location>
        <begin position="62"/>
        <end position="83"/>
    </location>
</feature>
<evidence type="ECO:0000313" key="4">
    <source>
        <dbReference type="Proteomes" id="UP001604277"/>
    </source>
</evidence>
<evidence type="ECO:0000313" key="3">
    <source>
        <dbReference type="EMBL" id="KAL2559103.1"/>
    </source>
</evidence>